<accession>A0A2G2Y811</accession>
<dbReference type="Gene3D" id="3.60.10.10">
    <property type="entry name" value="Endonuclease/exonuclease/phosphatase"/>
    <property type="match status" value="1"/>
</dbReference>
<dbReference type="AlphaFoldDB" id="A0A2G2Y811"/>
<proteinExistence type="predicted"/>
<reference evidence="1 2" key="2">
    <citation type="journal article" date="2017" name="Genome Biol.">
        <title>New reference genome sequences of hot pepper reveal the massive evolution of plant disease-resistance genes by retroduplication.</title>
        <authorList>
            <person name="Kim S."/>
            <person name="Park J."/>
            <person name="Yeom S.I."/>
            <person name="Kim Y.M."/>
            <person name="Seo E."/>
            <person name="Kim K.T."/>
            <person name="Kim M.S."/>
            <person name="Lee J.M."/>
            <person name="Cheong K."/>
            <person name="Shin H.S."/>
            <person name="Kim S.B."/>
            <person name="Han K."/>
            <person name="Lee J."/>
            <person name="Park M."/>
            <person name="Lee H.A."/>
            <person name="Lee H.Y."/>
            <person name="Lee Y."/>
            <person name="Oh S."/>
            <person name="Lee J.H."/>
            <person name="Choi E."/>
            <person name="Choi E."/>
            <person name="Lee S.E."/>
            <person name="Jeon J."/>
            <person name="Kim H."/>
            <person name="Choi G."/>
            <person name="Song H."/>
            <person name="Lee J."/>
            <person name="Lee S.C."/>
            <person name="Kwon J.K."/>
            <person name="Lee H.Y."/>
            <person name="Koo N."/>
            <person name="Hong Y."/>
            <person name="Kim R.W."/>
            <person name="Kang W.H."/>
            <person name="Huh J.H."/>
            <person name="Kang B.C."/>
            <person name="Yang T.J."/>
            <person name="Lee Y.H."/>
            <person name="Bennetzen J.L."/>
            <person name="Choi D."/>
        </authorList>
    </citation>
    <scope>NUCLEOTIDE SEQUENCE [LARGE SCALE GENOMIC DNA]</scope>
    <source>
        <strain evidence="2">cv. CM334</strain>
    </source>
</reference>
<gene>
    <name evidence="1" type="ORF">T459_30312</name>
</gene>
<evidence type="ECO:0000313" key="2">
    <source>
        <dbReference type="Proteomes" id="UP000222542"/>
    </source>
</evidence>
<organism evidence="1 2">
    <name type="scientific">Capsicum annuum</name>
    <name type="common">Capsicum pepper</name>
    <dbReference type="NCBI Taxonomy" id="4072"/>
    <lineage>
        <taxon>Eukaryota</taxon>
        <taxon>Viridiplantae</taxon>
        <taxon>Streptophyta</taxon>
        <taxon>Embryophyta</taxon>
        <taxon>Tracheophyta</taxon>
        <taxon>Spermatophyta</taxon>
        <taxon>Magnoliopsida</taxon>
        <taxon>eudicotyledons</taxon>
        <taxon>Gunneridae</taxon>
        <taxon>Pentapetalae</taxon>
        <taxon>asterids</taxon>
        <taxon>lamiids</taxon>
        <taxon>Solanales</taxon>
        <taxon>Solanaceae</taxon>
        <taxon>Solanoideae</taxon>
        <taxon>Capsiceae</taxon>
        <taxon>Capsicum</taxon>
    </lineage>
</organism>
<dbReference type="Proteomes" id="UP000222542">
    <property type="component" value="Unassembled WGS sequence"/>
</dbReference>
<evidence type="ECO:0008006" key="3">
    <source>
        <dbReference type="Google" id="ProtNLM"/>
    </source>
</evidence>
<protein>
    <recommendedName>
        <fullName evidence="3">Endonuclease/exonuclease/phosphatase domain-containing protein</fullName>
    </recommendedName>
</protein>
<dbReference type="SUPFAM" id="SSF56219">
    <property type="entry name" value="DNase I-like"/>
    <property type="match status" value="1"/>
</dbReference>
<dbReference type="InterPro" id="IPR036691">
    <property type="entry name" value="Endo/exonu/phosph_ase_sf"/>
</dbReference>
<evidence type="ECO:0000313" key="1">
    <source>
        <dbReference type="EMBL" id="PHT65887.1"/>
    </source>
</evidence>
<name>A0A2G2Y811_CAPAN</name>
<dbReference type="PANTHER" id="PTHR33710:SF76">
    <property type="entry name" value="ENDONUCLEASE_EXONUCLEASE_PHOSPHATASE DOMAIN-CONTAINING PROTEIN"/>
    <property type="match status" value="1"/>
</dbReference>
<dbReference type="PANTHER" id="PTHR33710">
    <property type="entry name" value="BNAC02G09200D PROTEIN"/>
    <property type="match status" value="1"/>
</dbReference>
<dbReference type="Gramene" id="PHT65887">
    <property type="protein sequence ID" value="PHT65887"/>
    <property type="gene ID" value="T459_30312"/>
</dbReference>
<comment type="caution">
    <text evidence="1">The sequence shown here is derived from an EMBL/GenBank/DDBJ whole genome shotgun (WGS) entry which is preliminary data.</text>
</comment>
<dbReference type="EMBL" id="AYRZ02000012">
    <property type="protein sequence ID" value="PHT65887.1"/>
    <property type="molecule type" value="Genomic_DNA"/>
</dbReference>
<keyword evidence="2" id="KW-1185">Reference proteome</keyword>
<sequence length="332" mass="38174">MYRPKNQNGKNEGQKDKKMVYKWIGKAIEENKKINNPIQIEKKSVTQINTTIMTTGKENGTTTLKLVEGGATVSNPYTEMGNRKNDFTCAMTVVYESNNMEERKELWKGLGQIRANIIIPWCICGDFNLPLTSEDRIGGQLIHDYETRDFQEMMDRLNLVDMKAMGRYFTWTNKHIWSKIDRDVCNNRWIMQYGGVTAQFLKNYFSDSPIQIEIMPESPANRGPFRFINTLNEDERFLKIVQQIWNTSLAGTSMYKLWRKLGDVVSALKLKEKFDMFSGASGLKTNMVKSQVYFGGVKTNIQNDILLALGYEKGELLFKYLGVPLSSKRLTA</sequence>
<dbReference type="OMA" id="QINTTIM"/>
<dbReference type="STRING" id="4072.A0A2G2Y811"/>
<reference evidence="1 2" key="1">
    <citation type="journal article" date="2014" name="Nat. Genet.">
        <title>Genome sequence of the hot pepper provides insights into the evolution of pungency in Capsicum species.</title>
        <authorList>
            <person name="Kim S."/>
            <person name="Park M."/>
            <person name="Yeom S.I."/>
            <person name="Kim Y.M."/>
            <person name="Lee J.M."/>
            <person name="Lee H.A."/>
            <person name="Seo E."/>
            <person name="Choi J."/>
            <person name="Cheong K."/>
            <person name="Kim K.T."/>
            <person name="Jung K."/>
            <person name="Lee G.W."/>
            <person name="Oh S.K."/>
            <person name="Bae C."/>
            <person name="Kim S.B."/>
            <person name="Lee H.Y."/>
            <person name="Kim S.Y."/>
            <person name="Kim M.S."/>
            <person name="Kang B.C."/>
            <person name="Jo Y.D."/>
            <person name="Yang H.B."/>
            <person name="Jeong H.J."/>
            <person name="Kang W.H."/>
            <person name="Kwon J.K."/>
            <person name="Shin C."/>
            <person name="Lim J.Y."/>
            <person name="Park J.H."/>
            <person name="Huh J.H."/>
            <person name="Kim J.S."/>
            <person name="Kim B.D."/>
            <person name="Cohen O."/>
            <person name="Paran I."/>
            <person name="Suh M.C."/>
            <person name="Lee S.B."/>
            <person name="Kim Y.K."/>
            <person name="Shin Y."/>
            <person name="Noh S.J."/>
            <person name="Park J."/>
            <person name="Seo Y.S."/>
            <person name="Kwon S.Y."/>
            <person name="Kim H.A."/>
            <person name="Park J.M."/>
            <person name="Kim H.J."/>
            <person name="Choi S.B."/>
            <person name="Bosland P.W."/>
            <person name="Reeves G."/>
            <person name="Jo S.H."/>
            <person name="Lee B.W."/>
            <person name="Cho H.T."/>
            <person name="Choi H.S."/>
            <person name="Lee M.S."/>
            <person name="Yu Y."/>
            <person name="Do Choi Y."/>
            <person name="Park B.S."/>
            <person name="van Deynze A."/>
            <person name="Ashrafi H."/>
            <person name="Hill T."/>
            <person name="Kim W.T."/>
            <person name="Pai H.S."/>
            <person name="Ahn H.K."/>
            <person name="Yeam I."/>
            <person name="Giovannoni J.J."/>
            <person name="Rose J.K."/>
            <person name="Sorensen I."/>
            <person name="Lee S.J."/>
            <person name="Kim R.W."/>
            <person name="Choi I.Y."/>
            <person name="Choi B.S."/>
            <person name="Lim J.S."/>
            <person name="Lee Y.H."/>
            <person name="Choi D."/>
        </authorList>
    </citation>
    <scope>NUCLEOTIDE SEQUENCE [LARGE SCALE GENOMIC DNA]</scope>
    <source>
        <strain evidence="2">cv. CM334</strain>
    </source>
</reference>